<dbReference type="NCBIfam" id="TIGR01554">
    <property type="entry name" value="major_cap_HK97"/>
    <property type="match status" value="1"/>
</dbReference>
<accession>A0ABS7BV26</accession>
<evidence type="ECO:0000256" key="2">
    <source>
        <dbReference type="SAM" id="MobiDB-lite"/>
    </source>
</evidence>
<dbReference type="InterPro" id="IPR054612">
    <property type="entry name" value="Phage_capsid-like_C"/>
</dbReference>
<proteinExistence type="predicted"/>
<reference evidence="4 5" key="1">
    <citation type="submission" date="2021-07" db="EMBL/GenBank/DDBJ databases">
        <title>Paenibacillus radiodurans sp. nov., isolated from the southeastern edge of Tengger Desert.</title>
        <authorList>
            <person name="Zhang G."/>
        </authorList>
    </citation>
    <scope>NUCLEOTIDE SEQUENCE [LARGE SCALE GENOMIC DNA]</scope>
    <source>
        <strain evidence="4 5">CCM 7311</strain>
    </source>
</reference>
<dbReference type="EMBL" id="JAHZIK010000001">
    <property type="protein sequence ID" value="MBW7452447.1"/>
    <property type="molecule type" value="Genomic_DNA"/>
</dbReference>
<dbReference type="Proteomes" id="UP001519887">
    <property type="component" value="Unassembled WGS sequence"/>
</dbReference>
<gene>
    <name evidence="4" type="ORF">K0U00_00135</name>
</gene>
<protein>
    <submittedName>
        <fullName evidence="4">Phage major capsid protein</fullName>
    </submittedName>
</protein>
<keyword evidence="5" id="KW-1185">Reference proteome</keyword>
<comment type="caution">
    <text evidence="4">The sequence shown here is derived from an EMBL/GenBank/DDBJ whole genome shotgun (WGS) entry which is preliminary data.</text>
</comment>
<comment type="subcellular location">
    <subcellularLocation>
        <location evidence="1">Virion</location>
    </subcellularLocation>
</comment>
<dbReference type="RefSeq" id="WP_210045138.1">
    <property type="nucleotide sequence ID" value="NZ_JBHLVU010000013.1"/>
</dbReference>
<sequence length="397" mass="45199">MTKELRALLAKLEQMRTEVRSMLAEDKTTEAKVKMEELRALQAKIELQRELEDEEHNGSQRGTRLDPEDRDNLQSREDAELETEYRSIFLRGLRRRSISNDMRSVISEYERRAVLNEGETNPAIPDGDLSILVPKDVQTRINNVVRSLDDLSQFINVVPVTALSGSRVLEAYGTMTPFEDLSEYAPVEEIDGPKFRPVDYKLKDRGGFLPLTSNLLQDTDQNLLAYITDWIGRKAVVTRNTLITTLLNTLTKTDLVDFDAIKRVLNVTLDPAISKTSTILTNQDGFNWMDEQKDTNGRYLLTDDITQAGGKLFKGRRIAVVANRYLPSDTVTEKAPVFIGDLQQAIVLFSRQFYELASTTEGGDAWRRRTTELRTIMRDDIQKWDTEAVVFGELDIA</sequence>
<evidence type="ECO:0000313" key="4">
    <source>
        <dbReference type="EMBL" id="MBW7452447.1"/>
    </source>
</evidence>
<feature type="region of interest" description="Disordered" evidence="2">
    <location>
        <begin position="49"/>
        <end position="78"/>
    </location>
</feature>
<name>A0ABS7BV26_9BACL</name>
<organism evidence="4 5">
    <name type="scientific">Paenibacillus sepulcri</name>
    <dbReference type="NCBI Taxonomy" id="359917"/>
    <lineage>
        <taxon>Bacteria</taxon>
        <taxon>Bacillati</taxon>
        <taxon>Bacillota</taxon>
        <taxon>Bacilli</taxon>
        <taxon>Bacillales</taxon>
        <taxon>Paenibacillaceae</taxon>
        <taxon>Paenibacillus</taxon>
    </lineage>
</organism>
<feature type="compositionally biased region" description="Basic and acidic residues" evidence="2">
    <location>
        <begin position="63"/>
        <end position="78"/>
    </location>
</feature>
<feature type="domain" description="Phage capsid-like C-terminal" evidence="3">
    <location>
        <begin position="131"/>
        <end position="393"/>
    </location>
</feature>
<dbReference type="InterPro" id="IPR024455">
    <property type="entry name" value="Phage_capsid"/>
</dbReference>
<evidence type="ECO:0000256" key="1">
    <source>
        <dbReference type="ARBA" id="ARBA00004328"/>
    </source>
</evidence>
<dbReference type="SUPFAM" id="SSF56563">
    <property type="entry name" value="Major capsid protein gp5"/>
    <property type="match status" value="1"/>
</dbReference>
<evidence type="ECO:0000259" key="3">
    <source>
        <dbReference type="Pfam" id="PF05065"/>
    </source>
</evidence>
<evidence type="ECO:0000313" key="5">
    <source>
        <dbReference type="Proteomes" id="UP001519887"/>
    </source>
</evidence>
<dbReference type="Pfam" id="PF05065">
    <property type="entry name" value="Phage_capsid"/>
    <property type="match status" value="1"/>
</dbReference>